<gene>
    <name evidence="8" type="ORF">SNE40_007673</name>
</gene>
<evidence type="ECO:0000256" key="2">
    <source>
        <dbReference type="ARBA" id="ARBA00022679"/>
    </source>
</evidence>
<proteinExistence type="predicted"/>
<name>A0AAN8JZH1_PATCE</name>
<feature type="domain" description="SOCS box" evidence="7">
    <location>
        <begin position="15"/>
        <end position="64"/>
    </location>
</feature>
<dbReference type="AlphaFoldDB" id="A0AAN8JZH1"/>
<evidence type="ECO:0000256" key="5">
    <source>
        <dbReference type="ARBA" id="ARBA00022840"/>
    </source>
</evidence>
<dbReference type="PANTHER" id="PTHR43671">
    <property type="entry name" value="SERINE/THREONINE-PROTEIN KINASE NEK"/>
    <property type="match status" value="1"/>
</dbReference>
<dbReference type="EMBL" id="JAZGQO010000006">
    <property type="protein sequence ID" value="KAK6185437.1"/>
    <property type="molecule type" value="Genomic_DNA"/>
</dbReference>
<keyword evidence="2" id="KW-0808">Transferase</keyword>
<evidence type="ECO:0000256" key="4">
    <source>
        <dbReference type="ARBA" id="ARBA00022777"/>
    </source>
</evidence>
<dbReference type="PROSITE" id="PS50225">
    <property type="entry name" value="SOCS"/>
    <property type="match status" value="1"/>
</dbReference>
<dbReference type="CDD" id="cd03587">
    <property type="entry name" value="SOCS"/>
    <property type="match status" value="1"/>
</dbReference>
<dbReference type="Pfam" id="PF00069">
    <property type="entry name" value="Pkinase"/>
    <property type="match status" value="1"/>
</dbReference>
<protein>
    <recommendedName>
        <fullName evidence="1">non-specific serine/threonine protein kinase</fullName>
        <ecNumber evidence="1">2.7.11.1</ecNumber>
    </recommendedName>
</protein>
<dbReference type="GO" id="GO:0004674">
    <property type="term" value="F:protein serine/threonine kinase activity"/>
    <property type="evidence" value="ECO:0007669"/>
    <property type="project" value="UniProtKB-EC"/>
</dbReference>
<sequence>MKKSFNPITQAIIHLHETTNPSSLQAQCRRSILQSVTLKRMNEALNKLPLPNRIAAKVSTMHLNDFVIDPDMLNGENHLTHTYPATCLVVDSDVILKVQPKGCSIDVSHPSYLTMFEEGDTQFIIYAKTETLQDVILRCKADNTTFQEDFIWKVLGAICYHVLTKHPSPTGHLTTSNVHFTDTGSIFIEINDQEEDQEVTNVDMGAAAAVYDAPEVITRNDPDEKAFSWSIGCIIYELLALEPAFYDREGFNPFAVIMSIMEGEMPPPPPVNSFPYITDLMWQCLKTEPADRPSVQNIHAEAEEFNNR</sequence>
<evidence type="ECO:0000256" key="1">
    <source>
        <dbReference type="ARBA" id="ARBA00012513"/>
    </source>
</evidence>
<dbReference type="EC" id="2.7.11.1" evidence="1"/>
<evidence type="ECO:0000256" key="3">
    <source>
        <dbReference type="ARBA" id="ARBA00022741"/>
    </source>
</evidence>
<dbReference type="InterPro" id="IPR050660">
    <property type="entry name" value="NEK_Ser/Thr_kinase"/>
</dbReference>
<keyword evidence="4" id="KW-0418">Kinase</keyword>
<dbReference type="InterPro" id="IPR000719">
    <property type="entry name" value="Prot_kinase_dom"/>
</dbReference>
<dbReference type="InterPro" id="IPR011009">
    <property type="entry name" value="Kinase-like_dom_sf"/>
</dbReference>
<keyword evidence="3" id="KW-0547">Nucleotide-binding</keyword>
<evidence type="ECO:0000313" key="8">
    <source>
        <dbReference type="EMBL" id="KAK6185437.1"/>
    </source>
</evidence>
<dbReference type="PANTHER" id="PTHR43671:SF13">
    <property type="entry name" value="SERINE_THREONINE-PROTEIN KINASE NEK2"/>
    <property type="match status" value="1"/>
</dbReference>
<dbReference type="Gene3D" id="1.10.510.10">
    <property type="entry name" value="Transferase(Phosphotransferase) domain 1"/>
    <property type="match status" value="1"/>
</dbReference>
<dbReference type="PROSITE" id="PS50011">
    <property type="entry name" value="PROTEIN_KINASE_DOM"/>
    <property type="match status" value="1"/>
</dbReference>
<dbReference type="GO" id="GO:0005524">
    <property type="term" value="F:ATP binding"/>
    <property type="evidence" value="ECO:0007669"/>
    <property type="project" value="UniProtKB-KW"/>
</dbReference>
<comment type="caution">
    <text evidence="8">The sequence shown here is derived from an EMBL/GenBank/DDBJ whole genome shotgun (WGS) entry which is preliminary data.</text>
</comment>
<evidence type="ECO:0000259" key="6">
    <source>
        <dbReference type="PROSITE" id="PS50011"/>
    </source>
</evidence>
<reference evidence="8 9" key="1">
    <citation type="submission" date="2024-01" db="EMBL/GenBank/DDBJ databases">
        <title>The genome of the rayed Mediterranean limpet Patella caerulea (Linnaeus, 1758).</title>
        <authorList>
            <person name="Anh-Thu Weber A."/>
            <person name="Halstead-Nussloch G."/>
        </authorList>
    </citation>
    <scope>NUCLEOTIDE SEQUENCE [LARGE SCALE GENOMIC DNA]</scope>
    <source>
        <strain evidence="8">AATW-2023a</strain>
        <tissue evidence="8">Whole specimen</tissue>
    </source>
</reference>
<organism evidence="8 9">
    <name type="scientific">Patella caerulea</name>
    <name type="common">Rayed Mediterranean limpet</name>
    <dbReference type="NCBI Taxonomy" id="87958"/>
    <lineage>
        <taxon>Eukaryota</taxon>
        <taxon>Metazoa</taxon>
        <taxon>Spiralia</taxon>
        <taxon>Lophotrochozoa</taxon>
        <taxon>Mollusca</taxon>
        <taxon>Gastropoda</taxon>
        <taxon>Patellogastropoda</taxon>
        <taxon>Patelloidea</taxon>
        <taxon>Patellidae</taxon>
        <taxon>Patella</taxon>
    </lineage>
</organism>
<keyword evidence="5" id="KW-0067">ATP-binding</keyword>
<dbReference type="InterPro" id="IPR001496">
    <property type="entry name" value="SOCS_box"/>
</dbReference>
<dbReference type="Proteomes" id="UP001347796">
    <property type="component" value="Unassembled WGS sequence"/>
</dbReference>
<accession>A0AAN8JZH1</accession>
<dbReference type="Pfam" id="PF07525">
    <property type="entry name" value="SOCS_box"/>
    <property type="match status" value="1"/>
</dbReference>
<evidence type="ECO:0000313" key="9">
    <source>
        <dbReference type="Proteomes" id="UP001347796"/>
    </source>
</evidence>
<keyword evidence="9" id="KW-1185">Reference proteome</keyword>
<feature type="domain" description="Protein kinase" evidence="6">
    <location>
        <begin position="1"/>
        <end position="306"/>
    </location>
</feature>
<dbReference type="SUPFAM" id="SSF56112">
    <property type="entry name" value="Protein kinase-like (PK-like)"/>
    <property type="match status" value="1"/>
</dbReference>
<evidence type="ECO:0000259" key="7">
    <source>
        <dbReference type="PROSITE" id="PS50225"/>
    </source>
</evidence>